<evidence type="ECO:0000256" key="5">
    <source>
        <dbReference type="HAMAP-Rule" id="MF_00150"/>
    </source>
</evidence>
<reference evidence="8 9" key="1">
    <citation type="submission" date="2017-05" db="EMBL/GenBank/DDBJ databases">
        <authorList>
            <person name="Varghese N."/>
            <person name="Submissions S."/>
        </authorList>
    </citation>
    <scope>NUCLEOTIDE SEQUENCE [LARGE SCALE GENOMIC DNA]</scope>
    <source>
        <strain evidence="8 9">DSM 45139</strain>
    </source>
</reference>
<dbReference type="EMBL" id="FXTG01000010">
    <property type="protein sequence ID" value="SMO87100.1"/>
    <property type="molecule type" value="Genomic_DNA"/>
</dbReference>
<comment type="pathway">
    <text evidence="5">Amino-acid biosynthesis; L-arginine biosynthesis; N(2)-acetyl-L-ornithine from L-glutamate: step 3/4.</text>
</comment>
<dbReference type="Gene3D" id="3.40.50.720">
    <property type="entry name" value="NAD(P)-binding Rossmann-like Domain"/>
    <property type="match status" value="1"/>
</dbReference>
<feature type="domain" description="Semialdehyde dehydrogenase NAD-binding" evidence="7">
    <location>
        <begin position="16"/>
        <end position="153"/>
    </location>
</feature>
<keyword evidence="3 5" id="KW-0521">NADP</keyword>
<keyword evidence="1 5" id="KW-0055">Arginine biosynthesis</keyword>
<evidence type="ECO:0000259" key="7">
    <source>
        <dbReference type="SMART" id="SM00859"/>
    </source>
</evidence>
<dbReference type="InterPro" id="IPR058924">
    <property type="entry name" value="AGPR_dimerisation_dom"/>
</dbReference>
<dbReference type="CDD" id="cd24148">
    <property type="entry name" value="AGPR_1_actinobacAGPR_like"/>
    <property type="match status" value="1"/>
</dbReference>
<organism evidence="8 9">
    <name type="scientific">Dietzia kunjamensis subsp. schimae</name>
    <dbReference type="NCBI Taxonomy" id="498198"/>
    <lineage>
        <taxon>Bacteria</taxon>
        <taxon>Bacillati</taxon>
        <taxon>Actinomycetota</taxon>
        <taxon>Actinomycetes</taxon>
        <taxon>Mycobacteriales</taxon>
        <taxon>Dietziaceae</taxon>
        <taxon>Dietzia</taxon>
    </lineage>
</organism>
<gene>
    <name evidence="5" type="primary">argC</name>
    <name evidence="8" type="ORF">SAMN06265174_11011</name>
</gene>
<dbReference type="SUPFAM" id="SSF51735">
    <property type="entry name" value="NAD(P)-binding Rossmann-fold domains"/>
    <property type="match status" value="1"/>
</dbReference>
<keyword evidence="2 5" id="KW-0028">Amino-acid biosynthesis</keyword>
<dbReference type="InterPro" id="IPR036291">
    <property type="entry name" value="NAD(P)-bd_dom_sf"/>
</dbReference>
<dbReference type="Proteomes" id="UP000315460">
    <property type="component" value="Unassembled WGS sequence"/>
</dbReference>
<name>A0ABY1N3Z7_9ACTN</name>
<evidence type="ECO:0000256" key="4">
    <source>
        <dbReference type="ARBA" id="ARBA00023002"/>
    </source>
</evidence>
<dbReference type="SMART" id="SM00859">
    <property type="entry name" value="Semialdhyde_dh"/>
    <property type="match status" value="1"/>
</dbReference>
<evidence type="ECO:0000313" key="9">
    <source>
        <dbReference type="Proteomes" id="UP000315460"/>
    </source>
</evidence>
<protein>
    <recommendedName>
        <fullName evidence="5">N-acetyl-gamma-glutamyl-phosphate reductase</fullName>
        <shortName evidence="5">AGPR</shortName>
        <ecNumber evidence="5">1.2.1.38</ecNumber>
    </recommendedName>
    <alternativeName>
        <fullName evidence="5">N-acetyl-glutamate semialdehyde dehydrogenase</fullName>
        <shortName evidence="5">NAGSA dehydrogenase</shortName>
    </alternativeName>
</protein>
<sequence length="357" mass="36481">MQNIAKWCILVRMAITVAVAGASGYAGGEFLRLLLGHPSYAAGELEIGTLAAGSSAGQTLGEHHPHLLPLAHRVLAETEAETLEDHDVVVLGLPHGHSAAIAEQLGPDVLVVDLGADFRLSDPEDWTAYYGSEHSGTWPYGLPELPGAREALRSTRRVAVPGCFPTGATLALFPAVAAGLVDSAAITIVSVTGASGAGKAAKVPMLAAEVMGSAKAYGVTTHRHTPEITQNLRAVTDAEVSVSFTPVLAPMARGILTTAVAPTTATAEELRAVYAEAFGDEPFVHVLPAGVQPMTASVLGSNAVQLGIEVDERAGRAVFTAAIDNLAKGTAGGAIQSMNLALGLPETAGLSTVGLAP</sequence>
<keyword evidence="9" id="KW-1185">Reference proteome</keyword>
<dbReference type="PANTHER" id="PTHR32338:SF10">
    <property type="entry name" value="N-ACETYL-GAMMA-GLUTAMYL-PHOSPHATE REDUCTASE, CHLOROPLASTIC-RELATED"/>
    <property type="match status" value="1"/>
</dbReference>
<dbReference type="EC" id="1.2.1.38" evidence="5"/>
<dbReference type="Gene3D" id="3.30.360.10">
    <property type="entry name" value="Dihydrodipicolinate Reductase, domain 2"/>
    <property type="match status" value="1"/>
</dbReference>
<comment type="similarity">
    <text evidence="5">Belongs to the NAGSA dehydrogenase family. Type 1 subfamily.</text>
</comment>
<dbReference type="HAMAP" id="MF_00150">
    <property type="entry name" value="ArgC_type1"/>
    <property type="match status" value="1"/>
</dbReference>
<dbReference type="InterPro" id="IPR023013">
    <property type="entry name" value="AGPR_AS"/>
</dbReference>
<evidence type="ECO:0000313" key="8">
    <source>
        <dbReference type="EMBL" id="SMO87100.1"/>
    </source>
</evidence>
<keyword evidence="5" id="KW-0963">Cytoplasm</keyword>
<keyword evidence="4 5" id="KW-0560">Oxidoreductase</keyword>
<accession>A0ABY1N3Z7</accession>
<dbReference type="InterPro" id="IPR050085">
    <property type="entry name" value="AGPR"/>
</dbReference>
<evidence type="ECO:0000256" key="3">
    <source>
        <dbReference type="ARBA" id="ARBA00022857"/>
    </source>
</evidence>
<dbReference type="PANTHER" id="PTHR32338">
    <property type="entry name" value="N-ACETYL-GAMMA-GLUTAMYL-PHOSPHATE REDUCTASE, CHLOROPLASTIC-RELATED-RELATED"/>
    <property type="match status" value="1"/>
</dbReference>
<comment type="catalytic activity">
    <reaction evidence="5">
        <text>N-acetyl-L-glutamate 5-semialdehyde + phosphate + NADP(+) = N-acetyl-L-glutamyl 5-phosphate + NADPH + H(+)</text>
        <dbReference type="Rhea" id="RHEA:21588"/>
        <dbReference type="ChEBI" id="CHEBI:15378"/>
        <dbReference type="ChEBI" id="CHEBI:29123"/>
        <dbReference type="ChEBI" id="CHEBI:43474"/>
        <dbReference type="ChEBI" id="CHEBI:57783"/>
        <dbReference type="ChEBI" id="CHEBI:57936"/>
        <dbReference type="ChEBI" id="CHEBI:58349"/>
        <dbReference type="EC" id="1.2.1.38"/>
    </reaction>
</comment>
<dbReference type="NCBIfam" id="TIGR01850">
    <property type="entry name" value="argC"/>
    <property type="match status" value="1"/>
</dbReference>
<evidence type="ECO:0000256" key="6">
    <source>
        <dbReference type="PROSITE-ProRule" id="PRU10010"/>
    </source>
</evidence>
<dbReference type="InterPro" id="IPR000534">
    <property type="entry name" value="Semialdehyde_DH_NAD-bd"/>
</dbReference>
<dbReference type="PROSITE" id="PS01224">
    <property type="entry name" value="ARGC"/>
    <property type="match status" value="1"/>
</dbReference>
<dbReference type="InterPro" id="IPR000706">
    <property type="entry name" value="AGPR_type-1"/>
</dbReference>
<proteinExistence type="inferred from homology"/>
<comment type="function">
    <text evidence="5">Catalyzes the NADPH-dependent reduction of N-acetyl-5-glutamyl phosphate to yield N-acetyl-L-glutamate 5-semialdehyde.</text>
</comment>
<comment type="caution">
    <text evidence="8">The sequence shown here is derived from an EMBL/GenBank/DDBJ whole genome shotgun (WGS) entry which is preliminary data.</text>
</comment>
<dbReference type="SUPFAM" id="SSF55347">
    <property type="entry name" value="Glyceraldehyde-3-phosphate dehydrogenase-like, C-terminal domain"/>
    <property type="match status" value="1"/>
</dbReference>
<dbReference type="Pfam" id="PF22698">
    <property type="entry name" value="Semialdhyde_dhC_1"/>
    <property type="match status" value="1"/>
</dbReference>
<evidence type="ECO:0000256" key="2">
    <source>
        <dbReference type="ARBA" id="ARBA00022605"/>
    </source>
</evidence>
<dbReference type="CDD" id="cd23934">
    <property type="entry name" value="AGPR_1_C"/>
    <property type="match status" value="1"/>
</dbReference>
<comment type="subcellular location">
    <subcellularLocation>
        <location evidence="5">Cytoplasm</location>
    </subcellularLocation>
</comment>
<dbReference type="Pfam" id="PF01118">
    <property type="entry name" value="Semialdhyde_dh"/>
    <property type="match status" value="1"/>
</dbReference>
<feature type="active site" evidence="5 6">
    <location>
        <position position="163"/>
    </location>
</feature>
<evidence type="ECO:0000256" key="1">
    <source>
        <dbReference type="ARBA" id="ARBA00022571"/>
    </source>
</evidence>